<gene>
    <name evidence="2" type="ORF">NMS_0470</name>
</gene>
<dbReference type="HOGENOM" id="CLU_2992212_0_0_10"/>
<keyword evidence="1" id="KW-0472">Membrane</keyword>
<feature type="transmembrane region" description="Helical" evidence="1">
    <location>
        <begin position="34"/>
        <end position="56"/>
    </location>
</feature>
<keyword evidence="1" id="KW-1133">Transmembrane helix</keyword>
<dbReference type="Proteomes" id="UP000031760">
    <property type="component" value="Chromosome"/>
</dbReference>
<name>W8VNI1_9FLAO</name>
<accession>W8VNI1</accession>
<evidence type="ECO:0000313" key="3">
    <source>
        <dbReference type="Proteomes" id="UP000031760"/>
    </source>
</evidence>
<proteinExistence type="predicted"/>
<evidence type="ECO:0000313" key="2">
    <source>
        <dbReference type="EMBL" id="BAO54479.1"/>
    </source>
</evidence>
<evidence type="ECO:0000256" key="1">
    <source>
        <dbReference type="SAM" id="Phobius"/>
    </source>
</evidence>
<dbReference type="AlphaFoldDB" id="W8VNI1"/>
<dbReference type="KEGG" id="nmf:NMS_0470"/>
<sequence>MGAAGFFQLLTVFLVVAACGIHNASILTVQKPTTVLHLFIASIMISTFVIVLNLFIL</sequence>
<evidence type="ECO:0008006" key="4">
    <source>
        <dbReference type="Google" id="ProtNLM"/>
    </source>
</evidence>
<dbReference type="STRING" id="1454201.NMS_0470"/>
<dbReference type="EMBL" id="AP014548">
    <property type="protein sequence ID" value="BAO54479.1"/>
    <property type="molecule type" value="Genomic_DNA"/>
</dbReference>
<keyword evidence="1" id="KW-0812">Transmembrane</keyword>
<organism evidence="2 3">
    <name type="scientific">Nonlabens marinus S1-08</name>
    <dbReference type="NCBI Taxonomy" id="1454201"/>
    <lineage>
        <taxon>Bacteria</taxon>
        <taxon>Pseudomonadati</taxon>
        <taxon>Bacteroidota</taxon>
        <taxon>Flavobacteriia</taxon>
        <taxon>Flavobacteriales</taxon>
        <taxon>Flavobacteriaceae</taxon>
        <taxon>Nonlabens</taxon>
    </lineage>
</organism>
<reference evidence="2 3" key="1">
    <citation type="journal article" date="2014" name="Proc. Natl. Acad. Sci. U.S.A.">
        <title>Functional characterization of flavobacteria rhodopsins reveals a unique class of light-driven chloride pump in bacteria.</title>
        <authorList>
            <person name="Yoshizawa S."/>
            <person name="Kumagai Y."/>
            <person name="Kim H."/>
            <person name="Ogura Y."/>
            <person name="Hayashi T."/>
            <person name="Iwasaki W."/>
            <person name="DeLong E.F."/>
            <person name="Kogure K."/>
        </authorList>
    </citation>
    <scope>NUCLEOTIDE SEQUENCE [LARGE SCALE GENOMIC DNA]</scope>
    <source>
        <strain evidence="2 3">S1-08</strain>
    </source>
</reference>
<protein>
    <recommendedName>
        <fullName evidence="4">Transmembrane protein</fullName>
    </recommendedName>
</protein>
<keyword evidence="3" id="KW-1185">Reference proteome</keyword>